<accession>B5YFF8</accession>
<dbReference type="AlphaFoldDB" id="B5YFF8"/>
<dbReference type="PaxDb" id="309799-DICTH_1447"/>
<reference evidence="2 3" key="1">
    <citation type="journal article" date="2014" name="Genome Announc.">
        <title>Complete Genome Sequence of the Extreme Thermophile Dictyoglomus thermophilum H-6-12.</title>
        <authorList>
            <person name="Coil D.A."/>
            <person name="Badger J.H."/>
            <person name="Forberger H.C."/>
            <person name="Riggs F."/>
            <person name="Madupu R."/>
            <person name="Fedorova N."/>
            <person name="Ward N."/>
            <person name="Robb F.T."/>
            <person name="Eisen J.A."/>
        </authorList>
    </citation>
    <scope>NUCLEOTIDE SEQUENCE [LARGE SCALE GENOMIC DNA]</scope>
    <source>
        <strain evidence="3">ATCC 35947 / DSM 3960 / H-6-12</strain>
    </source>
</reference>
<evidence type="ECO:0000259" key="1">
    <source>
        <dbReference type="PROSITE" id="PS51186"/>
    </source>
</evidence>
<dbReference type="InterPro" id="IPR039968">
    <property type="entry name" value="BcerS-like"/>
</dbReference>
<dbReference type="OrthoDB" id="9806005at2"/>
<gene>
    <name evidence="2" type="ordered locus">DICTH_1447</name>
</gene>
<proteinExistence type="predicted"/>
<dbReference type="InterPro" id="IPR000182">
    <property type="entry name" value="GNAT_dom"/>
</dbReference>
<sequence>MSVEIKEVKTEQEKKDFIMFPFELYKNDPLWVPPLISEMKRIVNGPGSLLFQSGPHTFFNAYENGKIIGRIAVGIDEKMNKIRNKTEGYVTLFESINNKEVAFSLLDTAQNWLRERKMTKMIGPVSPTNGDDYRGMLVENFEDPPVIYTTYNPPYYVDFFKDYGFVPEHTFVAFKYDLKKLPLDDSIKVIEYAKKKYNFYTRKADYSKVVEEAKILQKILERSLIPLEYDYLLPPTEEEMISLAKDLVKFIPAEFVQIAFSEETPIGFAVAMPDYNQVLKRLNGRLFPLGWLKFLWYKNKINRARVFLLFVVPEFQSKGVPAALFIELLRYARDKGYVFAEGSTININNNKMCREAEGVGGVLYKKFVIFKKEIIN</sequence>
<dbReference type="EMBL" id="CP001146">
    <property type="protein sequence ID" value="ACI19181.1"/>
    <property type="molecule type" value="Genomic_DNA"/>
</dbReference>
<dbReference type="RefSeq" id="WP_012547813.1">
    <property type="nucleotide sequence ID" value="NC_011297.1"/>
</dbReference>
<dbReference type="PROSITE" id="PS51186">
    <property type="entry name" value="GNAT"/>
    <property type="match status" value="1"/>
</dbReference>
<organism evidence="2 3">
    <name type="scientific">Dictyoglomus thermophilum (strain ATCC 35947 / DSM 3960 / H-6-12)</name>
    <dbReference type="NCBI Taxonomy" id="309799"/>
    <lineage>
        <taxon>Bacteria</taxon>
        <taxon>Pseudomonadati</taxon>
        <taxon>Dictyoglomota</taxon>
        <taxon>Dictyoglomia</taxon>
        <taxon>Dictyoglomales</taxon>
        <taxon>Dictyoglomaceae</taxon>
        <taxon>Dictyoglomus</taxon>
    </lineage>
</organism>
<dbReference type="Proteomes" id="UP000001733">
    <property type="component" value="Chromosome"/>
</dbReference>
<feature type="domain" description="N-acetyltransferase" evidence="1">
    <location>
        <begin position="204"/>
        <end position="376"/>
    </location>
</feature>
<dbReference type="CDD" id="cd04301">
    <property type="entry name" value="NAT_SF"/>
    <property type="match status" value="1"/>
</dbReference>
<keyword evidence="3" id="KW-1185">Reference proteome</keyword>
<evidence type="ECO:0000313" key="3">
    <source>
        <dbReference type="Proteomes" id="UP000001733"/>
    </source>
</evidence>
<dbReference type="InterPro" id="IPR016181">
    <property type="entry name" value="Acyl_CoA_acyltransferase"/>
</dbReference>
<evidence type="ECO:0000313" key="2">
    <source>
        <dbReference type="EMBL" id="ACI19181.1"/>
    </source>
</evidence>
<dbReference type="PANTHER" id="PTHR41368:SF1">
    <property type="entry name" value="PROTEIN YGHO"/>
    <property type="match status" value="1"/>
</dbReference>
<dbReference type="Gene3D" id="3.40.630.30">
    <property type="match status" value="1"/>
</dbReference>
<protein>
    <recommendedName>
        <fullName evidence="1">N-acetyltransferase domain-containing protein</fullName>
    </recommendedName>
</protein>
<dbReference type="KEGG" id="dth:DICTH_1447"/>
<name>B5YFF8_DICT6</name>
<dbReference type="PANTHER" id="PTHR41368">
    <property type="entry name" value="PROTEIN YGHO"/>
    <property type="match status" value="1"/>
</dbReference>
<dbReference type="SUPFAM" id="SSF55729">
    <property type="entry name" value="Acyl-CoA N-acyltransferases (Nat)"/>
    <property type="match status" value="1"/>
</dbReference>
<dbReference type="HOGENOM" id="CLU_053649_0_0_0"/>
<dbReference type="GO" id="GO:0016747">
    <property type="term" value="F:acyltransferase activity, transferring groups other than amino-acyl groups"/>
    <property type="evidence" value="ECO:0007669"/>
    <property type="project" value="InterPro"/>
</dbReference>
<dbReference type="Pfam" id="PF00583">
    <property type="entry name" value="Acetyltransf_1"/>
    <property type="match status" value="1"/>
</dbReference>
<dbReference type="eggNOG" id="COG0456">
    <property type="taxonomic scope" value="Bacteria"/>
</dbReference>
<dbReference type="STRING" id="309799.DICTH_1447"/>